<protein>
    <recommendedName>
        <fullName evidence="3">ATP-grasp domain-containing protein</fullName>
    </recommendedName>
</protein>
<comment type="caution">
    <text evidence="1">The sequence shown here is derived from an EMBL/GenBank/DDBJ whole genome shotgun (WGS) entry which is preliminary data.</text>
</comment>
<name>A0A0W8IF04_9MICO</name>
<dbReference type="Pfam" id="PF14305">
    <property type="entry name" value="ATPgrasp_TupA"/>
    <property type="match status" value="1"/>
</dbReference>
<dbReference type="EMBL" id="LQBL01000003">
    <property type="protein sequence ID" value="KUG58487.1"/>
    <property type="molecule type" value="Genomic_DNA"/>
</dbReference>
<sequence>MREFDADELRGLVASKAIGRRLPIFAEEFLLSGSSDAPLPDDVKVYCAYGKVLHIMLRRMPQHADTTVAQYRYVDESGHDLGKVTPARQVSPLVPVPTNLEEVVRVAELLSLAVPLPFVRVDLYARHEDVLFGELTVNPGGMQRFRQEHSSWMAAEWEQAEARLQTDLANGRPYAVVMGAHSTHHLPEG</sequence>
<dbReference type="InterPro" id="IPR029465">
    <property type="entry name" value="ATPgrasp_TupA"/>
</dbReference>
<evidence type="ECO:0000313" key="1">
    <source>
        <dbReference type="EMBL" id="KUG58487.1"/>
    </source>
</evidence>
<dbReference type="STRING" id="767452.AVL62_11345"/>
<dbReference type="AlphaFoldDB" id="A0A0W8IF04"/>
<keyword evidence="2" id="KW-1185">Reference proteome</keyword>
<evidence type="ECO:0008006" key="3">
    <source>
        <dbReference type="Google" id="ProtNLM"/>
    </source>
</evidence>
<dbReference type="Proteomes" id="UP000054837">
    <property type="component" value="Unassembled WGS sequence"/>
</dbReference>
<accession>A0A0W8IF04</accession>
<gene>
    <name evidence="1" type="ORF">AVL62_11345</name>
</gene>
<evidence type="ECO:0000313" key="2">
    <source>
        <dbReference type="Proteomes" id="UP000054837"/>
    </source>
</evidence>
<organism evidence="1 2">
    <name type="scientific">Serinicoccus chungangensis</name>
    <dbReference type="NCBI Taxonomy" id="767452"/>
    <lineage>
        <taxon>Bacteria</taxon>
        <taxon>Bacillati</taxon>
        <taxon>Actinomycetota</taxon>
        <taxon>Actinomycetes</taxon>
        <taxon>Micrococcales</taxon>
        <taxon>Ornithinimicrobiaceae</taxon>
        <taxon>Serinicoccus</taxon>
    </lineage>
</organism>
<reference evidence="1 2" key="1">
    <citation type="submission" date="2015-12" db="EMBL/GenBank/DDBJ databases">
        <title>Serinicoccus chungangenesis strain CD08_5 genome sequencing and assembly.</title>
        <authorList>
            <person name="Chander A.M."/>
            <person name="Kaur G."/>
            <person name="Nair G.R."/>
            <person name="Dhawan D.K."/>
            <person name="Kochhar R.K."/>
            <person name="Mayilraj S."/>
            <person name="Bhadada S.K."/>
        </authorList>
    </citation>
    <scope>NUCLEOTIDE SEQUENCE [LARGE SCALE GENOMIC DNA]</scope>
    <source>
        <strain evidence="1 2">CD08_5</strain>
    </source>
</reference>
<proteinExistence type="predicted"/>